<dbReference type="PANTHER" id="PTHR43649">
    <property type="entry name" value="ARABINOSE-BINDING PROTEIN-RELATED"/>
    <property type="match status" value="1"/>
</dbReference>
<evidence type="ECO:0000256" key="6">
    <source>
        <dbReference type="SAM" id="SignalP"/>
    </source>
</evidence>
<evidence type="ECO:0000256" key="2">
    <source>
        <dbReference type="ARBA" id="ARBA00008520"/>
    </source>
</evidence>
<dbReference type="Gene3D" id="3.40.190.10">
    <property type="entry name" value="Periplasmic binding protein-like II"/>
    <property type="match status" value="2"/>
</dbReference>
<keyword evidence="8" id="KW-1185">Reference proteome</keyword>
<dbReference type="GO" id="GO:0030313">
    <property type="term" value="C:cell envelope"/>
    <property type="evidence" value="ECO:0007669"/>
    <property type="project" value="UniProtKB-SubCell"/>
</dbReference>
<evidence type="ECO:0000256" key="5">
    <source>
        <dbReference type="SAM" id="MobiDB-lite"/>
    </source>
</evidence>
<dbReference type="PROSITE" id="PS51257">
    <property type="entry name" value="PROKAR_LIPOPROTEIN"/>
    <property type="match status" value="1"/>
</dbReference>
<dbReference type="InterPro" id="IPR006059">
    <property type="entry name" value="SBP"/>
</dbReference>
<dbReference type="STRING" id="588581.Cpap_3770"/>
<feature type="signal peptide" evidence="6">
    <location>
        <begin position="1"/>
        <end position="17"/>
    </location>
</feature>
<proteinExistence type="inferred from homology"/>
<dbReference type="eggNOG" id="COG1653">
    <property type="taxonomic scope" value="Bacteria"/>
</dbReference>
<keyword evidence="3" id="KW-0813">Transport</keyword>
<dbReference type="CDD" id="cd14748">
    <property type="entry name" value="PBP2_UgpB"/>
    <property type="match status" value="1"/>
</dbReference>
<protein>
    <submittedName>
        <fullName evidence="7">Extracellular solute-binding protein family 1</fullName>
    </submittedName>
</protein>
<evidence type="ECO:0000313" key="7">
    <source>
        <dbReference type="EMBL" id="EGD49338.1"/>
    </source>
</evidence>
<feature type="region of interest" description="Disordered" evidence="5">
    <location>
        <begin position="25"/>
        <end position="46"/>
    </location>
</feature>
<comment type="subcellular location">
    <subcellularLocation>
        <location evidence="1">Cell envelope</location>
    </subcellularLocation>
</comment>
<reference evidence="7" key="2">
    <citation type="submission" date="2011-01" db="EMBL/GenBank/DDBJ databases">
        <title>The Non-contiguous Finished genome of Clostridium papyrosolvens.</title>
        <authorList>
            <person name="Lucas S."/>
            <person name="Copeland A."/>
            <person name="Lapidus A."/>
            <person name="Cheng J.-F."/>
            <person name="Goodwin L."/>
            <person name="Pitluck S."/>
            <person name="Misra M."/>
            <person name="Chertkov O."/>
            <person name="Detter J.C."/>
            <person name="Han C."/>
            <person name="Tapia R."/>
            <person name="Land M."/>
            <person name="Hauser L."/>
            <person name="Kyrpides N."/>
            <person name="Ivanova N."/>
            <person name="Pagani I."/>
            <person name="Mouttaki H."/>
            <person name="He Z."/>
            <person name="Zhou J."/>
            <person name="Hemme C.L."/>
            <person name="Woyke T."/>
        </authorList>
    </citation>
    <scope>NUCLEOTIDE SEQUENCE [LARGE SCALE GENOMIC DNA]</scope>
    <source>
        <strain evidence="7">DSM 2782</strain>
    </source>
</reference>
<dbReference type="PANTHER" id="PTHR43649:SF31">
    <property type="entry name" value="SN-GLYCEROL-3-PHOSPHATE-BINDING PERIPLASMIC PROTEIN UGPB"/>
    <property type="match status" value="1"/>
</dbReference>
<evidence type="ECO:0000256" key="4">
    <source>
        <dbReference type="ARBA" id="ARBA00022729"/>
    </source>
</evidence>
<dbReference type="SUPFAM" id="SSF53850">
    <property type="entry name" value="Periplasmic binding protein-like II"/>
    <property type="match status" value="1"/>
</dbReference>
<dbReference type="InterPro" id="IPR050490">
    <property type="entry name" value="Bact_solute-bd_prot1"/>
</dbReference>
<gene>
    <name evidence="7" type="ORF">Cpap_3770</name>
</gene>
<sequence>MKLKRFLALFVSVVMSASIFVGCGSSEPTDSTKTEPTATKSASGNILPSAPVKVTFWHSMKGNTAEQLKKMVNEYNSSEGTKKGITVDLIYQGEYDEASTKLSAILQANAANELPDIMQMSSKGIFDVKESKYIYPVQNFIDMDANGINLSELNANALHYAMYNGKVLGLPFSNSSVMLYYNKDMFKAAGLDPNKAPTTLEEMATYVKALTVKNGDKIKTFGLGTKTRFFLLGSWIPMQGSEKYMFDNADGRKGTPTAIAMTKDGTLDHFLKEWEKVLATGGVDFGIASPNEGFQSGLYAMMTASTSSMASIVSKIQNTGTFDVGVAELPRVDANSTKGTGIGGSALYVFDAGNDNKRLGAWDFMKYLATPKVSGDWFMNTGYYAMNSKAYDLPEVKTFLEKNPLYNIILKIADNSKEYPNYLEPWVPAFTDIDTTVQNEIIKLSEGSQDRATTISNIDKKVNMTLKDYLDANGK</sequence>
<name>F1T790_9FIRM</name>
<dbReference type="Proteomes" id="UP000003860">
    <property type="component" value="Unassembled WGS sequence"/>
</dbReference>
<feature type="compositionally biased region" description="Polar residues" evidence="5">
    <location>
        <begin position="26"/>
        <end position="46"/>
    </location>
</feature>
<dbReference type="Pfam" id="PF13416">
    <property type="entry name" value="SBP_bac_8"/>
    <property type="match status" value="1"/>
</dbReference>
<reference evidence="7" key="1">
    <citation type="submission" date="2009-07" db="EMBL/GenBank/DDBJ databases">
        <authorList>
            <consortium name="US DOE Joint Genome Institute (JGI-PGF)"/>
            <person name="Lucas S."/>
            <person name="Copeland A."/>
            <person name="Lapidus A."/>
            <person name="Glavina del Rio T."/>
            <person name="Tice H."/>
            <person name="Bruce D."/>
            <person name="Goodwin L."/>
            <person name="Pitluck S."/>
            <person name="Larimer F."/>
            <person name="Land M.L."/>
            <person name="Mouttaki H."/>
            <person name="He Z."/>
            <person name="Zhou J."/>
            <person name="Hemme C.L."/>
        </authorList>
    </citation>
    <scope>NUCLEOTIDE SEQUENCE [LARGE SCALE GENOMIC DNA]</scope>
    <source>
        <strain evidence="7">DSM 2782</strain>
    </source>
</reference>
<dbReference type="AlphaFoldDB" id="F1T790"/>
<organism evidence="7 8">
    <name type="scientific">Ruminiclostridium papyrosolvens DSM 2782</name>
    <dbReference type="NCBI Taxonomy" id="588581"/>
    <lineage>
        <taxon>Bacteria</taxon>
        <taxon>Bacillati</taxon>
        <taxon>Bacillota</taxon>
        <taxon>Clostridia</taxon>
        <taxon>Eubacteriales</taxon>
        <taxon>Oscillospiraceae</taxon>
        <taxon>Ruminiclostridium</taxon>
    </lineage>
</organism>
<dbReference type="EMBL" id="ACXX02000001">
    <property type="protein sequence ID" value="EGD49338.1"/>
    <property type="molecule type" value="Genomic_DNA"/>
</dbReference>
<comment type="caution">
    <text evidence="7">The sequence shown here is derived from an EMBL/GenBank/DDBJ whole genome shotgun (WGS) entry which is preliminary data.</text>
</comment>
<evidence type="ECO:0000313" key="8">
    <source>
        <dbReference type="Proteomes" id="UP000003860"/>
    </source>
</evidence>
<keyword evidence="4 6" id="KW-0732">Signal</keyword>
<evidence type="ECO:0000256" key="3">
    <source>
        <dbReference type="ARBA" id="ARBA00022448"/>
    </source>
</evidence>
<evidence type="ECO:0000256" key="1">
    <source>
        <dbReference type="ARBA" id="ARBA00004196"/>
    </source>
</evidence>
<accession>F1T790</accession>
<dbReference type="RefSeq" id="WP_004615995.1">
    <property type="nucleotide sequence ID" value="NZ_ACXX02000001.1"/>
</dbReference>
<comment type="similarity">
    <text evidence="2">Belongs to the bacterial solute-binding protein 1 family.</text>
</comment>
<dbReference type="OrthoDB" id="9795467at2"/>
<feature type="chain" id="PRO_5038431022" evidence="6">
    <location>
        <begin position="18"/>
        <end position="475"/>
    </location>
</feature>